<sequence length="208" mass="22066">MGDLLLFFMALLAIYLAPGPDMILVLGTTVSEGPRHAIATAVGLAGARSIHVLLAAVGLAALFASQPWTYHTVRLLGAAYLFYLGWQFLRKTSSLPAQSDLATAGVTKPGYLAAFRRGLATNLLNPKSLIFCSVLLPQFIHPELSGVAGQFAVLALILVLTGFAFDLAYALLGRGLWALTSESARYQKAQNSVFALLMMGIGVKVALS</sequence>
<keyword evidence="4 6" id="KW-1133">Transmembrane helix</keyword>
<dbReference type="PANTHER" id="PTHR30086">
    <property type="entry name" value="ARGININE EXPORTER PROTEIN ARGO"/>
    <property type="match status" value="1"/>
</dbReference>
<dbReference type="InterPro" id="IPR001123">
    <property type="entry name" value="LeuE-type"/>
</dbReference>
<keyword evidence="3 6" id="KW-0812">Transmembrane</keyword>
<dbReference type="RefSeq" id="WP_099619572.1">
    <property type="nucleotide sequence ID" value="NZ_KZ319342.1"/>
</dbReference>
<feature type="transmembrane region" description="Helical" evidence="6">
    <location>
        <begin position="151"/>
        <end position="177"/>
    </location>
</feature>
<keyword evidence="5 6" id="KW-0472">Membrane</keyword>
<evidence type="ECO:0000256" key="3">
    <source>
        <dbReference type="ARBA" id="ARBA00022692"/>
    </source>
</evidence>
<keyword evidence="2" id="KW-1003">Cell membrane</keyword>
<dbReference type="GO" id="GO:0005886">
    <property type="term" value="C:plasma membrane"/>
    <property type="evidence" value="ECO:0007669"/>
    <property type="project" value="UniProtKB-SubCell"/>
</dbReference>
<evidence type="ECO:0000256" key="4">
    <source>
        <dbReference type="ARBA" id="ARBA00022989"/>
    </source>
</evidence>
<gene>
    <name evidence="7" type="ORF">CLH62_17900</name>
</gene>
<protein>
    <submittedName>
        <fullName evidence="7">Lysine transporter LysE</fullName>
    </submittedName>
</protein>
<feature type="transmembrane region" description="Helical" evidence="6">
    <location>
        <begin position="37"/>
        <end position="64"/>
    </location>
</feature>
<dbReference type="PIRSF" id="PIRSF006324">
    <property type="entry name" value="LeuE"/>
    <property type="match status" value="1"/>
</dbReference>
<dbReference type="OrthoDB" id="9804822at2"/>
<organism evidence="7 8">
    <name type="scientific">Marinobacter guineae</name>
    <dbReference type="NCBI Taxonomy" id="432303"/>
    <lineage>
        <taxon>Bacteria</taxon>
        <taxon>Pseudomonadati</taxon>
        <taxon>Pseudomonadota</taxon>
        <taxon>Gammaproteobacteria</taxon>
        <taxon>Pseudomonadales</taxon>
        <taxon>Marinobacteraceae</taxon>
        <taxon>Marinobacter</taxon>
    </lineage>
</organism>
<evidence type="ECO:0000256" key="6">
    <source>
        <dbReference type="SAM" id="Phobius"/>
    </source>
</evidence>
<evidence type="ECO:0000256" key="1">
    <source>
        <dbReference type="ARBA" id="ARBA00004651"/>
    </source>
</evidence>
<evidence type="ECO:0000313" key="8">
    <source>
        <dbReference type="Proteomes" id="UP000229044"/>
    </source>
</evidence>
<dbReference type="Proteomes" id="UP000229044">
    <property type="component" value="Unassembled WGS sequence"/>
</dbReference>
<keyword evidence="8" id="KW-1185">Reference proteome</keyword>
<evidence type="ECO:0000256" key="5">
    <source>
        <dbReference type="ARBA" id="ARBA00023136"/>
    </source>
</evidence>
<dbReference type="PANTHER" id="PTHR30086:SF20">
    <property type="entry name" value="ARGININE EXPORTER PROTEIN ARGO-RELATED"/>
    <property type="match status" value="1"/>
</dbReference>
<comment type="subcellular location">
    <subcellularLocation>
        <location evidence="1">Cell membrane</location>
        <topology evidence="1">Multi-pass membrane protein</topology>
    </subcellularLocation>
</comment>
<proteinExistence type="predicted"/>
<evidence type="ECO:0000313" key="7">
    <source>
        <dbReference type="EMBL" id="PHQ23997.1"/>
    </source>
</evidence>
<comment type="caution">
    <text evidence="7">The sequence shown here is derived from an EMBL/GenBank/DDBJ whole genome shotgun (WGS) entry which is preliminary data.</text>
</comment>
<reference evidence="7 8" key="1">
    <citation type="submission" date="2017-09" db="EMBL/GenBank/DDBJ databases">
        <title>The draft genome sequences of Marinobacter guineae M3B.</title>
        <authorList>
            <person name="Cao J."/>
        </authorList>
    </citation>
    <scope>NUCLEOTIDE SEQUENCE [LARGE SCALE GENOMIC DNA]</scope>
    <source>
        <strain evidence="7 8">M3B</strain>
    </source>
</reference>
<dbReference type="Pfam" id="PF01810">
    <property type="entry name" value="LysE"/>
    <property type="match status" value="1"/>
</dbReference>
<dbReference type="GO" id="GO:0015171">
    <property type="term" value="F:amino acid transmembrane transporter activity"/>
    <property type="evidence" value="ECO:0007669"/>
    <property type="project" value="TreeGrafter"/>
</dbReference>
<dbReference type="AlphaFoldDB" id="A0A2G1VB37"/>
<accession>A0A2G1VB37</accession>
<evidence type="ECO:0000256" key="2">
    <source>
        <dbReference type="ARBA" id="ARBA00022475"/>
    </source>
</evidence>
<name>A0A2G1VB37_9GAMM</name>
<dbReference type="EMBL" id="NTFI01000006">
    <property type="protein sequence ID" value="PHQ23997.1"/>
    <property type="molecule type" value="Genomic_DNA"/>
</dbReference>
<feature type="transmembrane region" description="Helical" evidence="6">
    <location>
        <begin position="71"/>
        <end position="89"/>
    </location>
</feature>